<feature type="chain" id="PRO_5020729277" evidence="2">
    <location>
        <begin position="34"/>
        <end position="334"/>
    </location>
</feature>
<keyword evidence="2" id="KW-0732">Signal</keyword>
<dbReference type="PANTHER" id="PTHR42928:SF5">
    <property type="entry name" value="BLR1237 PROTEIN"/>
    <property type="match status" value="1"/>
</dbReference>
<dbReference type="PIRSF" id="PIRSF017082">
    <property type="entry name" value="YflP"/>
    <property type="match status" value="1"/>
</dbReference>
<feature type="signal peptide" evidence="2">
    <location>
        <begin position="1"/>
        <end position="33"/>
    </location>
</feature>
<keyword evidence="4" id="KW-1185">Reference proteome</keyword>
<name>A0A4R3VDE6_9BURK</name>
<dbReference type="RefSeq" id="WP_132475591.1">
    <property type="nucleotide sequence ID" value="NZ_JBHRVM010000001.1"/>
</dbReference>
<dbReference type="Gene3D" id="3.40.190.10">
    <property type="entry name" value="Periplasmic binding protein-like II"/>
    <property type="match status" value="1"/>
</dbReference>
<keyword evidence="3" id="KW-0675">Receptor</keyword>
<dbReference type="Proteomes" id="UP000294692">
    <property type="component" value="Unassembled WGS sequence"/>
</dbReference>
<evidence type="ECO:0000256" key="2">
    <source>
        <dbReference type="SAM" id="SignalP"/>
    </source>
</evidence>
<evidence type="ECO:0000313" key="4">
    <source>
        <dbReference type="Proteomes" id="UP000294692"/>
    </source>
</evidence>
<comment type="similarity">
    <text evidence="1">Belongs to the UPF0065 (bug) family.</text>
</comment>
<dbReference type="SUPFAM" id="SSF53850">
    <property type="entry name" value="Periplasmic binding protein-like II"/>
    <property type="match status" value="1"/>
</dbReference>
<gene>
    <name evidence="3" type="ORF">EV686_103307</name>
</gene>
<sequence>MQTHSPHKRSSLRALTLGLAATATALLPAAASAAEPWPDKPIRLVVPFAAGGNTDIFARLIASQIENDLGTTIVIENRGGASGNIGAENVARAQPDGYTLLMGTIGTQAINYSIYKDIRFQPESFAPISMIGSVPNVLIISPNLKVDSVQELIEYGKTNPGKLSFASSGAGSSIHLSGEMFKVRTGVDMVHVPYKGSAPAVTDIIGGQVDLMFDNLPVSLPFIKNGSLKALAVTSAKRSPSLPELPTMEEAGVENFDVGSWFGLLAPAGTPESIVNRINAAVQKAMGAPALQKRIVELGAEPIYKGPKEFSDFIDAEIVKWRQVVEASQATAGN</sequence>
<dbReference type="PANTHER" id="PTHR42928">
    <property type="entry name" value="TRICARBOXYLATE-BINDING PROTEIN"/>
    <property type="match status" value="1"/>
</dbReference>
<proteinExistence type="inferred from homology"/>
<dbReference type="InterPro" id="IPR042100">
    <property type="entry name" value="Bug_dom1"/>
</dbReference>
<dbReference type="InterPro" id="IPR005064">
    <property type="entry name" value="BUG"/>
</dbReference>
<protein>
    <submittedName>
        <fullName evidence="3">Tripartite-type tricarboxylate transporter receptor subunit TctC</fullName>
    </submittedName>
</protein>
<accession>A0A4R3VDE6</accession>
<evidence type="ECO:0000313" key="3">
    <source>
        <dbReference type="EMBL" id="TCV00725.1"/>
    </source>
</evidence>
<dbReference type="CDD" id="cd07012">
    <property type="entry name" value="PBP2_Bug_TTT"/>
    <property type="match status" value="1"/>
</dbReference>
<comment type="caution">
    <text evidence="3">The sequence shown here is derived from an EMBL/GenBank/DDBJ whole genome shotgun (WGS) entry which is preliminary data.</text>
</comment>
<reference evidence="3 4" key="1">
    <citation type="submission" date="2019-03" db="EMBL/GenBank/DDBJ databases">
        <title>Genomic Encyclopedia of Type Strains, Phase IV (KMG-IV): sequencing the most valuable type-strain genomes for metagenomic binning, comparative biology and taxonomic classification.</title>
        <authorList>
            <person name="Goeker M."/>
        </authorList>
    </citation>
    <scope>NUCLEOTIDE SEQUENCE [LARGE SCALE GENOMIC DNA]</scope>
    <source>
        <strain evidence="3 4">DSM 100048</strain>
    </source>
</reference>
<dbReference type="AlphaFoldDB" id="A0A4R3VDE6"/>
<dbReference type="Pfam" id="PF03401">
    <property type="entry name" value="TctC"/>
    <property type="match status" value="1"/>
</dbReference>
<evidence type="ECO:0000256" key="1">
    <source>
        <dbReference type="ARBA" id="ARBA00006987"/>
    </source>
</evidence>
<dbReference type="Gene3D" id="3.40.190.150">
    <property type="entry name" value="Bordetella uptake gene, domain 1"/>
    <property type="match status" value="1"/>
</dbReference>
<dbReference type="EMBL" id="SMBX01000003">
    <property type="protein sequence ID" value="TCV00725.1"/>
    <property type="molecule type" value="Genomic_DNA"/>
</dbReference>
<dbReference type="OrthoDB" id="8678477at2"/>
<organism evidence="3 4">
    <name type="scientific">Paracandidimonas soli</name>
    <dbReference type="NCBI Taxonomy" id="1917182"/>
    <lineage>
        <taxon>Bacteria</taxon>
        <taxon>Pseudomonadati</taxon>
        <taxon>Pseudomonadota</taxon>
        <taxon>Betaproteobacteria</taxon>
        <taxon>Burkholderiales</taxon>
        <taxon>Alcaligenaceae</taxon>
        <taxon>Paracandidimonas</taxon>
    </lineage>
</organism>